<protein>
    <recommendedName>
        <fullName evidence="1">DUF7344 domain-containing protein</fullName>
    </recommendedName>
</protein>
<evidence type="ECO:0000259" key="1">
    <source>
        <dbReference type="Pfam" id="PF24035"/>
    </source>
</evidence>
<reference evidence="2" key="1">
    <citation type="submission" date="2022-06" db="EMBL/GenBank/DDBJ databases">
        <title>Natrinema sp. a new haloarchaeum isolate from saline soil.</title>
        <authorList>
            <person name="Strakova D."/>
            <person name="Galisteo C."/>
            <person name="Sanchez-Porro C."/>
            <person name="Ventosa A."/>
        </authorList>
    </citation>
    <scope>NUCLEOTIDE SEQUENCE</scope>
    <source>
        <strain evidence="2">S1CR25-10</strain>
    </source>
</reference>
<proteinExistence type="predicted"/>
<keyword evidence="3" id="KW-1185">Reference proteome</keyword>
<gene>
    <name evidence="2" type="ORF">NDI89_14475</name>
</gene>
<dbReference type="InterPro" id="IPR055768">
    <property type="entry name" value="DUF7344"/>
</dbReference>
<dbReference type="AlphaFoldDB" id="A0A9Q4Q420"/>
<accession>A0A9Q4Q420</accession>
<comment type="caution">
    <text evidence="2">The sequence shown here is derived from an EMBL/GenBank/DDBJ whole genome shotgun (WGS) entry which is preliminary data.</text>
</comment>
<dbReference type="InterPro" id="IPR036388">
    <property type="entry name" value="WH-like_DNA-bd_sf"/>
</dbReference>
<dbReference type="EMBL" id="JAMQOT010000005">
    <property type="protein sequence ID" value="MDF9746793.1"/>
    <property type="molecule type" value="Genomic_DNA"/>
</dbReference>
<sequence>MRQPHSTHLETDTVFAILSNPTDRSVVRYLCTVRETTVRELARQIATSERNDAPSEAGPTARPAVVTALHHNHLPRLDTHAVVSYDDSADNVTRGANFEEIEAFVEPLEARHVE</sequence>
<dbReference type="Proteomes" id="UP001154061">
    <property type="component" value="Unassembled WGS sequence"/>
</dbReference>
<feature type="domain" description="DUF7344" evidence="1">
    <location>
        <begin position="15"/>
        <end position="92"/>
    </location>
</feature>
<dbReference type="Pfam" id="PF24035">
    <property type="entry name" value="DUF7344"/>
    <property type="match status" value="1"/>
</dbReference>
<organism evidence="2 3">
    <name type="scientific">Natrinema salsiterrestre</name>
    <dbReference type="NCBI Taxonomy" id="2950540"/>
    <lineage>
        <taxon>Archaea</taxon>
        <taxon>Methanobacteriati</taxon>
        <taxon>Methanobacteriota</taxon>
        <taxon>Stenosarchaea group</taxon>
        <taxon>Halobacteria</taxon>
        <taxon>Halobacteriales</taxon>
        <taxon>Natrialbaceae</taxon>
        <taxon>Natrinema</taxon>
    </lineage>
</organism>
<evidence type="ECO:0000313" key="2">
    <source>
        <dbReference type="EMBL" id="MDF9746793.1"/>
    </source>
</evidence>
<name>A0A9Q4Q420_9EURY</name>
<evidence type="ECO:0000313" key="3">
    <source>
        <dbReference type="Proteomes" id="UP001154061"/>
    </source>
</evidence>
<dbReference type="Gene3D" id="1.10.10.10">
    <property type="entry name" value="Winged helix-like DNA-binding domain superfamily/Winged helix DNA-binding domain"/>
    <property type="match status" value="1"/>
</dbReference>
<dbReference type="RefSeq" id="WP_277522342.1">
    <property type="nucleotide sequence ID" value="NZ_JAMQOT010000005.1"/>
</dbReference>